<dbReference type="PROSITE" id="PS51257">
    <property type="entry name" value="PROKAR_LIPOPROTEIN"/>
    <property type="match status" value="1"/>
</dbReference>
<organism evidence="1">
    <name type="scientific">hydrothermal vent metagenome</name>
    <dbReference type="NCBI Taxonomy" id="652676"/>
    <lineage>
        <taxon>unclassified sequences</taxon>
        <taxon>metagenomes</taxon>
        <taxon>ecological metagenomes</taxon>
    </lineage>
</organism>
<gene>
    <name evidence="1" type="ORF">MNB_SM-4-23</name>
</gene>
<sequence>MIKIITAITLALLFVACGAKEQNTQDVEAKLVLGTSLSGLTLQDQFETEHTIKATTTKVVFALAKESAHVCNDFFETQDPSYLAQNNTEFIADVSAAPSIIKSLFILPGLKDFKHTVLLLNEKTTAAPFRKGLDTEKIILVSIQDGVIAKITTVSTDKELQAFIEAK</sequence>
<dbReference type="EMBL" id="FPHF01000061">
    <property type="protein sequence ID" value="SFV61476.1"/>
    <property type="molecule type" value="Genomic_DNA"/>
</dbReference>
<name>A0A1W1C6R6_9ZZZZ</name>
<proteinExistence type="predicted"/>
<dbReference type="AlphaFoldDB" id="A0A1W1C6R6"/>
<reference evidence="1" key="1">
    <citation type="submission" date="2016-10" db="EMBL/GenBank/DDBJ databases">
        <authorList>
            <person name="de Groot N.N."/>
        </authorList>
    </citation>
    <scope>NUCLEOTIDE SEQUENCE</scope>
</reference>
<protein>
    <submittedName>
        <fullName evidence="1">FAD/FMN-containing dehydrogenases</fullName>
    </submittedName>
</protein>
<accession>A0A1W1C6R6</accession>
<evidence type="ECO:0000313" key="1">
    <source>
        <dbReference type="EMBL" id="SFV61476.1"/>
    </source>
</evidence>